<dbReference type="InterPro" id="IPR006664">
    <property type="entry name" value="OMP_bac"/>
</dbReference>
<feature type="compositionally biased region" description="Polar residues" evidence="4">
    <location>
        <begin position="564"/>
        <end position="577"/>
    </location>
</feature>
<proteinExistence type="predicted"/>
<evidence type="ECO:0000256" key="4">
    <source>
        <dbReference type="SAM" id="MobiDB-lite"/>
    </source>
</evidence>
<dbReference type="EMBL" id="CP165628">
    <property type="protein sequence ID" value="XDU72080.1"/>
    <property type="molecule type" value="Genomic_DNA"/>
</dbReference>
<dbReference type="InterPro" id="IPR050330">
    <property type="entry name" value="Bact_OuterMem_StrucFunc"/>
</dbReference>
<evidence type="ECO:0000256" key="2">
    <source>
        <dbReference type="ARBA" id="ARBA00023136"/>
    </source>
</evidence>
<evidence type="ECO:0000313" key="7">
    <source>
        <dbReference type="EMBL" id="XDU72080.1"/>
    </source>
</evidence>
<dbReference type="InterPro" id="IPR006665">
    <property type="entry name" value="OmpA-like"/>
</dbReference>
<dbReference type="AlphaFoldDB" id="A0AB39VNR7"/>
<evidence type="ECO:0000256" key="1">
    <source>
        <dbReference type="ARBA" id="ARBA00004442"/>
    </source>
</evidence>
<gene>
    <name evidence="7" type="ORF">AB3G37_21660</name>
</gene>
<feature type="transmembrane region" description="Helical" evidence="5">
    <location>
        <begin position="322"/>
        <end position="343"/>
    </location>
</feature>
<dbReference type="PROSITE" id="PS51123">
    <property type="entry name" value="OMPA_2"/>
    <property type="match status" value="1"/>
</dbReference>
<dbReference type="SUPFAM" id="SSF103088">
    <property type="entry name" value="OmpA-like"/>
    <property type="match status" value="1"/>
</dbReference>
<keyword evidence="5" id="KW-1133">Transmembrane helix</keyword>
<feature type="transmembrane region" description="Helical" evidence="5">
    <location>
        <begin position="33"/>
        <end position="51"/>
    </location>
</feature>
<comment type="subcellular location">
    <subcellularLocation>
        <location evidence="1">Cell outer membrane</location>
    </subcellularLocation>
</comment>
<evidence type="ECO:0000259" key="6">
    <source>
        <dbReference type="PROSITE" id="PS51123"/>
    </source>
</evidence>
<feature type="domain" description="OmpA-like" evidence="6">
    <location>
        <begin position="435"/>
        <end position="553"/>
    </location>
</feature>
<keyword evidence="2 3" id="KW-0472">Membrane</keyword>
<dbReference type="PANTHER" id="PTHR30329">
    <property type="entry name" value="STATOR ELEMENT OF FLAGELLAR MOTOR COMPLEX"/>
    <property type="match status" value="1"/>
</dbReference>
<name>A0AB39VNR7_9GAMM</name>
<reference evidence="7" key="1">
    <citation type="submission" date="2024-07" db="EMBL/GenBank/DDBJ databases">
        <authorList>
            <person name="Biller S.J."/>
        </authorList>
    </citation>
    <scope>NUCLEOTIDE SEQUENCE</scope>
    <source>
        <strain evidence="7">WC2420</strain>
    </source>
</reference>
<feature type="transmembrane region" description="Helical" evidence="5">
    <location>
        <begin position="7"/>
        <end position="27"/>
    </location>
</feature>
<organism evidence="7">
    <name type="scientific">Rouxiella sp. WC2420</name>
    <dbReference type="NCBI Taxonomy" id="3234145"/>
    <lineage>
        <taxon>Bacteria</taxon>
        <taxon>Pseudomonadati</taxon>
        <taxon>Pseudomonadota</taxon>
        <taxon>Gammaproteobacteria</taxon>
        <taxon>Enterobacterales</taxon>
        <taxon>Yersiniaceae</taxon>
        <taxon>Rouxiella</taxon>
    </lineage>
</organism>
<protein>
    <submittedName>
        <fullName evidence="7">OmpA family protein</fullName>
    </submittedName>
</protein>
<sequence>MSGPIRLIMLLVGTSLALWLILGIWILPASDQIVLSLLTATISITTGYFQWRRYCLHKVAHQHFGNSLLPPEDFQGAVILVCADHKTLFSTLKLFRESPQSFYLPVKTPEQLPIIAQILSTERPALIAQISILMAIVPEQHQEIDEVAQSLRSWQRGIAQCKCWLNGVPPVWFSLWISSLGNPSEQADRWYTITPFQKGIQVHEAGSVSIPLEKWSHHQAACNLQERFSIALWLESLQSWYQANIQSILSQPQGDALPIIPCACGVCFMPVQCAAGNLWQRHIATITSLPILASSIPSSLTLPEVLLPYLPRRRAISRLMQTWQLFGLLGGIFLLFALLGSFFNNQRLIQSVGDHLSLYNGLTGTLPAAKTQARQQLRADAQLLDSWLLDGSPMNMSLGLYQGMRLIASLTAAINSGSPPLPVPTPPPVIKTNDKQPKTLSIDSLSLFDVGKSALKPDSNKVLIKALINIQSQPGKLIVIAGHTDSRGDTRKNQVLSQKRAEALRSWMLATSEISPSCFVIKGYGARRPLASNDTTEGRAANRRVEITLQTQANGCPTRKHQLASDSDTGITTSKEK</sequence>
<feature type="region of interest" description="Disordered" evidence="4">
    <location>
        <begin position="557"/>
        <end position="577"/>
    </location>
</feature>
<keyword evidence="5" id="KW-0812">Transmembrane</keyword>
<accession>A0AB39VNR7</accession>
<dbReference type="Gene3D" id="3.30.1330.60">
    <property type="entry name" value="OmpA-like domain"/>
    <property type="match status" value="1"/>
</dbReference>
<dbReference type="Pfam" id="PF00691">
    <property type="entry name" value="OmpA"/>
    <property type="match status" value="1"/>
</dbReference>
<dbReference type="PRINTS" id="PR01021">
    <property type="entry name" value="OMPADOMAIN"/>
</dbReference>
<dbReference type="InterPro" id="IPR036737">
    <property type="entry name" value="OmpA-like_sf"/>
</dbReference>
<dbReference type="CDD" id="cd07185">
    <property type="entry name" value="OmpA_C-like"/>
    <property type="match status" value="1"/>
</dbReference>
<evidence type="ECO:0000256" key="5">
    <source>
        <dbReference type="SAM" id="Phobius"/>
    </source>
</evidence>
<dbReference type="RefSeq" id="WP_369789054.1">
    <property type="nucleotide sequence ID" value="NZ_CP165628.1"/>
</dbReference>
<evidence type="ECO:0000256" key="3">
    <source>
        <dbReference type="PROSITE-ProRule" id="PRU00473"/>
    </source>
</evidence>
<dbReference type="GO" id="GO:0009279">
    <property type="term" value="C:cell outer membrane"/>
    <property type="evidence" value="ECO:0007669"/>
    <property type="project" value="UniProtKB-SubCell"/>
</dbReference>
<dbReference type="PANTHER" id="PTHR30329:SF20">
    <property type="entry name" value="EXPORTED PROTEIN"/>
    <property type="match status" value="1"/>
</dbReference>